<feature type="transmembrane region" description="Helical" evidence="7">
    <location>
        <begin position="246"/>
        <end position="264"/>
    </location>
</feature>
<sequence length="358" mass="38448">MAGAVITAAGLRGFSDIAGPVFLALVLTVAMSPLRRFLIRHGTRRWLAGLVSLVAVNALLLGLAAALAFSIARLATLLPKYQDTFAGLVDDVRGWLADRGIGDQEIQTALQAFDFGTLLNLLESWLTSLLGVFSDLGLIVVLLFFMGIDAIRFTDRMTETRRVRPGLAGALIGFARDTTRYLIVSSVFGLIVALVDVGVLYLLDIPLPWLWGLLAFITNYIPNIGFFIGLVPPALLGLLDSGWETMIWVIVAYSVINFILQSIIQPKVVGDAVGLSTTLTFLSLIFWAWVLGPLGAILAIPLSLLMRALLVDADPSTAWLSGLISGNDPQDEEETVEPAAAEPPDAEASDSKTSEAEV</sequence>
<accession>A0A4R0JV42</accession>
<feature type="transmembrane region" description="Helical" evidence="7">
    <location>
        <begin position="181"/>
        <end position="203"/>
    </location>
</feature>
<evidence type="ECO:0000313" key="9">
    <source>
        <dbReference type="Proteomes" id="UP000293342"/>
    </source>
</evidence>
<gene>
    <name evidence="8" type="ORF">E0H75_30245</name>
</gene>
<evidence type="ECO:0000256" key="1">
    <source>
        <dbReference type="ARBA" id="ARBA00004141"/>
    </source>
</evidence>
<dbReference type="PANTHER" id="PTHR21716">
    <property type="entry name" value="TRANSMEMBRANE PROTEIN"/>
    <property type="match status" value="1"/>
</dbReference>
<dbReference type="GO" id="GO:0055085">
    <property type="term" value="P:transmembrane transport"/>
    <property type="evidence" value="ECO:0007669"/>
    <property type="project" value="TreeGrafter"/>
</dbReference>
<feature type="transmembrane region" description="Helical" evidence="7">
    <location>
        <begin position="17"/>
        <end position="34"/>
    </location>
</feature>
<feature type="transmembrane region" description="Helical" evidence="7">
    <location>
        <begin position="125"/>
        <end position="148"/>
    </location>
</feature>
<protein>
    <submittedName>
        <fullName evidence="8">AI-2E family transporter</fullName>
    </submittedName>
</protein>
<evidence type="ECO:0000313" key="8">
    <source>
        <dbReference type="EMBL" id="TCC46095.1"/>
    </source>
</evidence>
<feature type="transmembrane region" description="Helical" evidence="7">
    <location>
        <begin position="209"/>
        <end position="239"/>
    </location>
</feature>
<keyword evidence="3 7" id="KW-0812">Transmembrane</keyword>
<evidence type="ECO:0000256" key="7">
    <source>
        <dbReference type="SAM" id="Phobius"/>
    </source>
</evidence>
<organism evidence="8 9">
    <name type="scientific">Kribbella capetownensis</name>
    <dbReference type="NCBI Taxonomy" id="1572659"/>
    <lineage>
        <taxon>Bacteria</taxon>
        <taxon>Bacillati</taxon>
        <taxon>Actinomycetota</taxon>
        <taxon>Actinomycetes</taxon>
        <taxon>Propionibacteriales</taxon>
        <taxon>Kribbellaceae</taxon>
        <taxon>Kribbella</taxon>
    </lineage>
</organism>
<proteinExistence type="inferred from homology"/>
<dbReference type="PANTHER" id="PTHR21716:SF64">
    <property type="entry name" value="AI-2 TRANSPORT PROTEIN TQSA"/>
    <property type="match status" value="1"/>
</dbReference>
<dbReference type="AlphaFoldDB" id="A0A4R0JV42"/>
<dbReference type="Proteomes" id="UP000293342">
    <property type="component" value="Unassembled WGS sequence"/>
</dbReference>
<evidence type="ECO:0000256" key="2">
    <source>
        <dbReference type="ARBA" id="ARBA00009773"/>
    </source>
</evidence>
<evidence type="ECO:0000256" key="6">
    <source>
        <dbReference type="SAM" id="MobiDB-lite"/>
    </source>
</evidence>
<feature type="transmembrane region" description="Helical" evidence="7">
    <location>
        <begin position="284"/>
        <end position="305"/>
    </location>
</feature>
<feature type="region of interest" description="Disordered" evidence="6">
    <location>
        <begin position="323"/>
        <end position="358"/>
    </location>
</feature>
<keyword evidence="9" id="KW-1185">Reference proteome</keyword>
<comment type="caution">
    <text evidence="8">The sequence shown here is derived from an EMBL/GenBank/DDBJ whole genome shotgun (WGS) entry which is preliminary data.</text>
</comment>
<keyword evidence="4 7" id="KW-1133">Transmembrane helix</keyword>
<name>A0A4R0JV42_9ACTN</name>
<dbReference type="GO" id="GO:0016020">
    <property type="term" value="C:membrane"/>
    <property type="evidence" value="ECO:0007669"/>
    <property type="project" value="UniProtKB-SubCell"/>
</dbReference>
<dbReference type="EMBL" id="SJKD01000007">
    <property type="protein sequence ID" value="TCC46095.1"/>
    <property type="molecule type" value="Genomic_DNA"/>
</dbReference>
<feature type="compositionally biased region" description="Basic and acidic residues" evidence="6">
    <location>
        <begin position="349"/>
        <end position="358"/>
    </location>
</feature>
<comment type="subcellular location">
    <subcellularLocation>
        <location evidence="1">Membrane</location>
        <topology evidence="1">Multi-pass membrane protein</topology>
    </subcellularLocation>
</comment>
<reference evidence="8 9" key="1">
    <citation type="submission" date="2019-02" db="EMBL/GenBank/DDBJ databases">
        <title>Kribbella capetownensis sp. nov. and Kribbella speibonae sp. nov., isolated from soil.</title>
        <authorList>
            <person name="Curtis S.M."/>
            <person name="Norton I."/>
            <person name="Everest G.J."/>
            <person name="Meyers P.R."/>
        </authorList>
    </citation>
    <scope>NUCLEOTIDE SEQUENCE [LARGE SCALE GENOMIC DNA]</scope>
    <source>
        <strain evidence="8 9">YM53</strain>
    </source>
</reference>
<evidence type="ECO:0000256" key="4">
    <source>
        <dbReference type="ARBA" id="ARBA00022989"/>
    </source>
</evidence>
<feature type="transmembrane region" description="Helical" evidence="7">
    <location>
        <begin position="46"/>
        <end position="72"/>
    </location>
</feature>
<dbReference type="InterPro" id="IPR002549">
    <property type="entry name" value="AI-2E-like"/>
</dbReference>
<evidence type="ECO:0000256" key="5">
    <source>
        <dbReference type="ARBA" id="ARBA00023136"/>
    </source>
</evidence>
<evidence type="ECO:0000256" key="3">
    <source>
        <dbReference type="ARBA" id="ARBA00022692"/>
    </source>
</evidence>
<dbReference type="OrthoDB" id="9799225at2"/>
<comment type="similarity">
    <text evidence="2">Belongs to the autoinducer-2 exporter (AI-2E) (TC 2.A.86) family.</text>
</comment>
<dbReference type="Pfam" id="PF01594">
    <property type="entry name" value="AI-2E_transport"/>
    <property type="match status" value="1"/>
</dbReference>
<keyword evidence="5 7" id="KW-0472">Membrane</keyword>